<protein>
    <submittedName>
        <fullName evidence="5">Phosphatidylserine decarboxylase proenzyme</fullName>
        <ecNumber evidence="5">4.1.1.65</ecNumber>
    </submittedName>
</protein>
<dbReference type="InterPro" id="IPR003817">
    <property type="entry name" value="PS_Dcarbxylase"/>
</dbReference>
<accession>A0A4U9VYD9</accession>
<organism evidence="5">
    <name type="scientific">Serratia fonticola</name>
    <dbReference type="NCBI Taxonomy" id="47917"/>
    <lineage>
        <taxon>Bacteria</taxon>
        <taxon>Pseudomonadati</taxon>
        <taxon>Pseudomonadota</taxon>
        <taxon>Gammaproteobacteria</taxon>
        <taxon>Enterobacterales</taxon>
        <taxon>Yersiniaceae</taxon>
        <taxon>Serratia</taxon>
    </lineage>
</organism>
<keyword evidence="1" id="KW-0210">Decarboxylase</keyword>
<dbReference type="AlphaFoldDB" id="A0A4U9VYD9"/>
<keyword evidence="2" id="KW-0865">Zymogen</keyword>
<dbReference type="GO" id="GO:0006646">
    <property type="term" value="P:phosphatidylethanolamine biosynthetic process"/>
    <property type="evidence" value="ECO:0007669"/>
    <property type="project" value="TreeGrafter"/>
</dbReference>
<keyword evidence="3 5" id="KW-0456">Lyase</keyword>
<dbReference type="Pfam" id="PF02666">
    <property type="entry name" value="PS_Dcarbxylase"/>
    <property type="match status" value="1"/>
</dbReference>
<proteinExistence type="predicted"/>
<dbReference type="GO" id="GO:0004609">
    <property type="term" value="F:phosphatidylserine decarboxylase activity"/>
    <property type="evidence" value="ECO:0007669"/>
    <property type="project" value="UniProtKB-EC"/>
</dbReference>
<dbReference type="EC" id="4.1.1.65" evidence="5"/>
<dbReference type="PANTHER" id="PTHR10067:SF6">
    <property type="entry name" value="PHOSPHATIDYLSERINE DECARBOXYLASE PROENZYME, MITOCHONDRIAL"/>
    <property type="match status" value="1"/>
</dbReference>
<evidence type="ECO:0000313" key="5">
    <source>
        <dbReference type="EMBL" id="VTR51142.1"/>
    </source>
</evidence>
<keyword evidence="4" id="KW-0670">Pyruvate</keyword>
<dbReference type="PANTHER" id="PTHR10067">
    <property type="entry name" value="PHOSPHATIDYLSERINE DECARBOXYLASE"/>
    <property type="match status" value="1"/>
</dbReference>
<reference evidence="5" key="1">
    <citation type="submission" date="2019-05" db="EMBL/GenBank/DDBJ databases">
        <authorList>
            <consortium name="Pathogen Informatics"/>
        </authorList>
    </citation>
    <scope>NUCLEOTIDE SEQUENCE [LARGE SCALE GENOMIC DNA]</scope>
    <source>
        <strain evidence="5">NCTC12965</strain>
    </source>
</reference>
<evidence type="ECO:0000256" key="1">
    <source>
        <dbReference type="ARBA" id="ARBA00022793"/>
    </source>
</evidence>
<gene>
    <name evidence="5" type="primary">psd_2</name>
    <name evidence="5" type="ORF">NCTC12965_06106</name>
</gene>
<evidence type="ECO:0000256" key="4">
    <source>
        <dbReference type="ARBA" id="ARBA00023317"/>
    </source>
</evidence>
<dbReference type="EMBL" id="CABEEZ010000123">
    <property type="protein sequence ID" value="VTR51142.1"/>
    <property type="molecule type" value="Genomic_DNA"/>
</dbReference>
<evidence type="ECO:0000256" key="3">
    <source>
        <dbReference type="ARBA" id="ARBA00023239"/>
    </source>
</evidence>
<sequence>MPHSNEFFVRPLRDGARPIVAEPHVLALPADGAISPARCDPRRSDFSRPKAIITRWKPCWPATICWRSLSVTACFATTYLAPSDYHRVHMPCDGVLREMIYVPGDLFSVNPLTAANVPNLFCAQ</sequence>
<name>A0A4U9VYD9_SERFO</name>
<evidence type="ECO:0000256" key="2">
    <source>
        <dbReference type="ARBA" id="ARBA00023145"/>
    </source>
</evidence>